<reference evidence="3" key="1">
    <citation type="submission" date="2020-05" db="EMBL/GenBank/DDBJ databases">
        <authorList>
            <person name="Chiriac C."/>
            <person name="Salcher M."/>
            <person name="Ghai R."/>
            <person name="Kavagutti S V."/>
        </authorList>
    </citation>
    <scope>NUCLEOTIDE SEQUENCE</scope>
</reference>
<dbReference type="AlphaFoldDB" id="A0A6J6QE15"/>
<keyword evidence="1" id="KW-0472">Membrane</keyword>
<dbReference type="EMBL" id="CAEZXZ010000139">
    <property type="protein sequence ID" value="CAB4709487.1"/>
    <property type="molecule type" value="Genomic_DNA"/>
</dbReference>
<sequence length="116" mass="12083">MKVLCSAVLAIEALIVLLAIPVAATNGSVANPGWAIGIGMGLAVLLVLATGTLRRSWGVGFGWIMQVAVLALGLLVPLMFIVGAIFAILWFFAVRNGRRVDALRAERDAGPDEVAG</sequence>
<accession>A0A6J6QE15</accession>
<evidence type="ECO:0000313" key="3">
    <source>
        <dbReference type="EMBL" id="CAB4709487.1"/>
    </source>
</evidence>
<protein>
    <submittedName>
        <fullName evidence="3">Unannotated protein</fullName>
    </submittedName>
</protein>
<dbReference type="InterPro" id="IPR025327">
    <property type="entry name" value="DUF4233"/>
</dbReference>
<keyword evidence="1" id="KW-1133">Transmembrane helix</keyword>
<evidence type="ECO:0000256" key="1">
    <source>
        <dbReference type="SAM" id="Phobius"/>
    </source>
</evidence>
<dbReference type="EMBL" id="CAEZWW010000061">
    <property type="protein sequence ID" value="CAB4671599.1"/>
    <property type="molecule type" value="Genomic_DNA"/>
</dbReference>
<name>A0A6J6QE15_9ZZZZ</name>
<feature type="transmembrane region" description="Helical" evidence="1">
    <location>
        <begin position="63"/>
        <end position="93"/>
    </location>
</feature>
<dbReference type="Pfam" id="PF14017">
    <property type="entry name" value="DUF4233"/>
    <property type="match status" value="1"/>
</dbReference>
<evidence type="ECO:0000313" key="2">
    <source>
        <dbReference type="EMBL" id="CAB4671599.1"/>
    </source>
</evidence>
<proteinExistence type="predicted"/>
<organism evidence="3">
    <name type="scientific">freshwater metagenome</name>
    <dbReference type="NCBI Taxonomy" id="449393"/>
    <lineage>
        <taxon>unclassified sequences</taxon>
        <taxon>metagenomes</taxon>
        <taxon>ecological metagenomes</taxon>
    </lineage>
</organism>
<keyword evidence="1" id="KW-0812">Transmembrane</keyword>
<feature type="transmembrane region" description="Helical" evidence="1">
    <location>
        <begin position="33"/>
        <end position="51"/>
    </location>
</feature>
<gene>
    <name evidence="2" type="ORF">UFOPK2310_00643</name>
    <name evidence="3" type="ORF">UFOPK2625_00932</name>
</gene>